<keyword evidence="1" id="KW-0812">Transmembrane</keyword>
<feature type="transmembrane region" description="Helical" evidence="1">
    <location>
        <begin position="152"/>
        <end position="171"/>
    </location>
</feature>
<dbReference type="EMBL" id="DXCO01000034">
    <property type="protein sequence ID" value="HIY78298.1"/>
    <property type="molecule type" value="Genomic_DNA"/>
</dbReference>
<organism evidence="3 4">
    <name type="scientific">Candidatus Borkfalkia excrementavium</name>
    <dbReference type="NCBI Taxonomy" id="2838505"/>
    <lineage>
        <taxon>Bacteria</taxon>
        <taxon>Bacillati</taxon>
        <taxon>Bacillota</taxon>
        <taxon>Clostridia</taxon>
        <taxon>Christensenellales</taxon>
        <taxon>Christensenellaceae</taxon>
        <taxon>Candidatus Borkfalkia</taxon>
    </lineage>
</organism>
<dbReference type="Pfam" id="PF01569">
    <property type="entry name" value="PAP2"/>
    <property type="match status" value="1"/>
</dbReference>
<evidence type="ECO:0000313" key="4">
    <source>
        <dbReference type="Proteomes" id="UP000824135"/>
    </source>
</evidence>
<evidence type="ECO:0000313" key="3">
    <source>
        <dbReference type="EMBL" id="HIY78298.1"/>
    </source>
</evidence>
<evidence type="ECO:0000259" key="2">
    <source>
        <dbReference type="SMART" id="SM00014"/>
    </source>
</evidence>
<dbReference type="InterPro" id="IPR036938">
    <property type="entry name" value="PAP2/HPO_sf"/>
</dbReference>
<feature type="transmembrane region" description="Helical" evidence="1">
    <location>
        <begin position="126"/>
        <end position="146"/>
    </location>
</feature>
<name>A0A9D2CEY8_9FIRM</name>
<accession>A0A9D2CEY8</accession>
<comment type="caution">
    <text evidence="3">The sequence shown here is derived from an EMBL/GenBank/DDBJ whole genome shotgun (WGS) entry which is preliminary data.</text>
</comment>
<dbReference type="AlphaFoldDB" id="A0A9D2CEY8"/>
<keyword evidence="1" id="KW-0472">Membrane</keyword>
<gene>
    <name evidence="3" type="ORF">H9728_04575</name>
</gene>
<evidence type="ECO:0000256" key="1">
    <source>
        <dbReference type="SAM" id="Phobius"/>
    </source>
</evidence>
<feature type="transmembrane region" description="Helical" evidence="1">
    <location>
        <begin position="263"/>
        <end position="284"/>
    </location>
</feature>
<dbReference type="PANTHER" id="PTHR14969:SF13">
    <property type="entry name" value="AT30094P"/>
    <property type="match status" value="1"/>
</dbReference>
<reference evidence="3" key="1">
    <citation type="journal article" date="2021" name="PeerJ">
        <title>Extensive microbial diversity within the chicken gut microbiome revealed by metagenomics and culture.</title>
        <authorList>
            <person name="Gilroy R."/>
            <person name="Ravi A."/>
            <person name="Getino M."/>
            <person name="Pursley I."/>
            <person name="Horton D.L."/>
            <person name="Alikhan N.F."/>
            <person name="Baker D."/>
            <person name="Gharbi K."/>
            <person name="Hall N."/>
            <person name="Watson M."/>
            <person name="Adriaenssens E.M."/>
            <person name="Foster-Nyarko E."/>
            <person name="Jarju S."/>
            <person name="Secka A."/>
            <person name="Antonio M."/>
            <person name="Oren A."/>
            <person name="Chaudhuri R.R."/>
            <person name="La Ragione R."/>
            <person name="Hildebrand F."/>
            <person name="Pallen M.J."/>
        </authorList>
    </citation>
    <scope>NUCLEOTIDE SEQUENCE</scope>
    <source>
        <strain evidence="3">CHK199-9574</strain>
    </source>
</reference>
<dbReference type="Proteomes" id="UP000824135">
    <property type="component" value="Unassembled WGS sequence"/>
</dbReference>
<feature type="transmembrane region" description="Helical" evidence="1">
    <location>
        <begin position="178"/>
        <end position="195"/>
    </location>
</feature>
<dbReference type="Gene3D" id="1.20.144.10">
    <property type="entry name" value="Phosphatidic acid phosphatase type 2/haloperoxidase"/>
    <property type="match status" value="1"/>
</dbReference>
<feature type="transmembrane region" description="Helical" evidence="1">
    <location>
        <begin position="20"/>
        <end position="44"/>
    </location>
</feature>
<proteinExistence type="predicted"/>
<feature type="transmembrane region" description="Helical" evidence="1">
    <location>
        <begin position="201"/>
        <end position="218"/>
    </location>
</feature>
<feature type="domain" description="Phosphatidic acid phosphatase type 2/haloperoxidase" evidence="2">
    <location>
        <begin position="52"/>
        <end position="167"/>
    </location>
</feature>
<feature type="transmembrane region" description="Helical" evidence="1">
    <location>
        <begin position="238"/>
        <end position="257"/>
    </location>
</feature>
<protein>
    <submittedName>
        <fullName evidence="3">Phosphatase PAP2 family protein</fullName>
    </submittedName>
</protein>
<dbReference type="SUPFAM" id="SSF48317">
    <property type="entry name" value="Acid phosphatase/Vanadium-dependent haloperoxidase"/>
    <property type="match status" value="1"/>
</dbReference>
<dbReference type="InterPro" id="IPR000326">
    <property type="entry name" value="PAP2/HPO"/>
</dbReference>
<reference evidence="3" key="2">
    <citation type="submission" date="2021-04" db="EMBL/GenBank/DDBJ databases">
        <authorList>
            <person name="Gilroy R."/>
        </authorList>
    </citation>
    <scope>NUCLEOTIDE SEQUENCE</scope>
    <source>
        <strain evidence="3">CHK199-9574</strain>
    </source>
</reference>
<dbReference type="PANTHER" id="PTHR14969">
    <property type="entry name" value="SPHINGOSINE-1-PHOSPHATE PHOSPHOHYDROLASE"/>
    <property type="match status" value="1"/>
</dbReference>
<sequence>MDTVILKAFESIRCGFLDVFFGIFTALGEETIIAGIIAVIYMCFDKNLGERALITVLTASCATTGVKGAVRRLRPYEAGVVGKVQIDNAFVSTADLDADMSFPSGHATATSGFFSCIAIQKRKAPVIVLSSVFTLLVMLSRLYLGVHYPTDVLAGLAVGVGFAFFWHFIYTGFYDARLYVYLGIGLLSMVFLAFGRTATESMFQICALTTATAIGLIIEEKFIRFQNANKWWKRGVRLVLMGLLAAIPYLLLGLLPAGNWFVFLRYFLTILITITGAPFLIKLFRL</sequence>
<keyword evidence="1" id="KW-1133">Transmembrane helix</keyword>
<dbReference type="SMART" id="SM00014">
    <property type="entry name" value="acidPPc"/>
    <property type="match status" value="1"/>
</dbReference>